<organism evidence="2 3">
    <name type="scientific">Auricularia subglabra (strain TFB-10046 / SS5)</name>
    <name type="common">White-rot fungus</name>
    <name type="synonym">Auricularia delicata (strain TFB10046)</name>
    <dbReference type="NCBI Taxonomy" id="717982"/>
    <lineage>
        <taxon>Eukaryota</taxon>
        <taxon>Fungi</taxon>
        <taxon>Dikarya</taxon>
        <taxon>Basidiomycota</taxon>
        <taxon>Agaricomycotina</taxon>
        <taxon>Agaricomycetes</taxon>
        <taxon>Auriculariales</taxon>
        <taxon>Auriculariaceae</taxon>
        <taxon>Auricularia</taxon>
    </lineage>
</organism>
<keyword evidence="3" id="KW-1185">Reference proteome</keyword>
<reference evidence="3" key="1">
    <citation type="journal article" date="2012" name="Science">
        <title>The Paleozoic origin of enzymatic lignin decomposition reconstructed from 31 fungal genomes.</title>
        <authorList>
            <person name="Floudas D."/>
            <person name="Binder M."/>
            <person name="Riley R."/>
            <person name="Barry K."/>
            <person name="Blanchette R.A."/>
            <person name="Henrissat B."/>
            <person name="Martinez A.T."/>
            <person name="Otillar R."/>
            <person name="Spatafora J.W."/>
            <person name="Yadav J.S."/>
            <person name="Aerts A."/>
            <person name="Benoit I."/>
            <person name="Boyd A."/>
            <person name="Carlson A."/>
            <person name="Copeland A."/>
            <person name="Coutinho P.M."/>
            <person name="de Vries R.P."/>
            <person name="Ferreira P."/>
            <person name="Findley K."/>
            <person name="Foster B."/>
            <person name="Gaskell J."/>
            <person name="Glotzer D."/>
            <person name="Gorecki P."/>
            <person name="Heitman J."/>
            <person name="Hesse C."/>
            <person name="Hori C."/>
            <person name="Igarashi K."/>
            <person name="Jurgens J.A."/>
            <person name="Kallen N."/>
            <person name="Kersten P."/>
            <person name="Kohler A."/>
            <person name="Kuees U."/>
            <person name="Kumar T.K.A."/>
            <person name="Kuo A."/>
            <person name="LaButti K."/>
            <person name="Larrondo L.F."/>
            <person name="Lindquist E."/>
            <person name="Ling A."/>
            <person name="Lombard V."/>
            <person name="Lucas S."/>
            <person name="Lundell T."/>
            <person name="Martin R."/>
            <person name="McLaughlin D.J."/>
            <person name="Morgenstern I."/>
            <person name="Morin E."/>
            <person name="Murat C."/>
            <person name="Nagy L.G."/>
            <person name="Nolan M."/>
            <person name="Ohm R.A."/>
            <person name="Patyshakuliyeva A."/>
            <person name="Rokas A."/>
            <person name="Ruiz-Duenas F.J."/>
            <person name="Sabat G."/>
            <person name="Salamov A."/>
            <person name="Samejima M."/>
            <person name="Schmutz J."/>
            <person name="Slot J.C."/>
            <person name="St John F."/>
            <person name="Stenlid J."/>
            <person name="Sun H."/>
            <person name="Sun S."/>
            <person name="Syed K."/>
            <person name="Tsang A."/>
            <person name="Wiebenga A."/>
            <person name="Young D."/>
            <person name="Pisabarro A."/>
            <person name="Eastwood D.C."/>
            <person name="Martin F."/>
            <person name="Cullen D."/>
            <person name="Grigoriev I.V."/>
            <person name="Hibbett D.S."/>
        </authorList>
    </citation>
    <scope>NUCLEOTIDE SEQUENCE [LARGE SCALE GENOMIC DNA]</scope>
    <source>
        <strain evidence="3">TFB10046</strain>
    </source>
</reference>
<evidence type="ECO:0000313" key="3">
    <source>
        <dbReference type="Proteomes" id="UP000006514"/>
    </source>
</evidence>
<feature type="region of interest" description="Disordered" evidence="1">
    <location>
        <begin position="93"/>
        <end position="124"/>
    </location>
</feature>
<dbReference type="Proteomes" id="UP000006514">
    <property type="component" value="Unassembled WGS sequence"/>
</dbReference>
<name>J0LHC4_AURST</name>
<accession>J0LHC4</accession>
<proteinExistence type="predicted"/>
<dbReference type="AlphaFoldDB" id="J0LHC4"/>
<dbReference type="InParanoid" id="J0LHC4"/>
<feature type="region of interest" description="Disordered" evidence="1">
    <location>
        <begin position="238"/>
        <end position="261"/>
    </location>
</feature>
<feature type="compositionally biased region" description="Low complexity" evidence="1">
    <location>
        <begin position="96"/>
        <end position="114"/>
    </location>
</feature>
<sequence length="270" mass="29306">MARFADYSDSFDEATWDAMDAVTSETESVPLTPDAQLQLLFPLDTPVSETDDPSIVQMSATSMHRLTMRTVSSSAGGFATESNANLQHARGTIAASTSAPLRPTLLPTPRSSTLHNASPVLPMPVGAATHLVPDARRATRLRRAHTDPSCSFSGTRHAPNAPHEKRRRRTESRDLHPRQDDRASSSSSARSRVRPLLVPSNATATPQLAVVPLPDVGRFDGFPSPLYQYPTPPSSPLVMPAPYVPPDEPARPPPQENRGQMVWPGIYFST</sequence>
<gene>
    <name evidence="2" type="ORF">AURDEDRAFT_188096</name>
</gene>
<feature type="region of interest" description="Disordered" evidence="1">
    <location>
        <begin position="140"/>
        <end position="199"/>
    </location>
</feature>
<feature type="compositionally biased region" description="Basic and acidic residues" evidence="1">
    <location>
        <begin position="171"/>
        <end position="183"/>
    </location>
</feature>
<dbReference type="EMBL" id="JH687843">
    <property type="protein sequence ID" value="EJD37336.1"/>
    <property type="molecule type" value="Genomic_DNA"/>
</dbReference>
<protein>
    <submittedName>
        <fullName evidence="2">Uncharacterized protein</fullName>
    </submittedName>
</protein>
<evidence type="ECO:0000256" key="1">
    <source>
        <dbReference type="SAM" id="MobiDB-lite"/>
    </source>
</evidence>
<dbReference type="KEGG" id="adl:AURDEDRAFT_188096"/>
<evidence type="ECO:0000313" key="2">
    <source>
        <dbReference type="EMBL" id="EJD37336.1"/>
    </source>
</evidence>
<feature type="compositionally biased region" description="Pro residues" evidence="1">
    <location>
        <begin position="242"/>
        <end position="255"/>
    </location>
</feature>